<evidence type="ECO:0000259" key="7">
    <source>
        <dbReference type="Pfam" id="PF22692"/>
    </source>
</evidence>
<evidence type="ECO:0000259" key="6">
    <source>
        <dbReference type="Pfam" id="PF06429"/>
    </source>
</evidence>
<evidence type="ECO:0000256" key="3">
    <source>
        <dbReference type="ARBA" id="ARBA00023143"/>
    </source>
</evidence>
<dbReference type="InterPro" id="IPR053967">
    <property type="entry name" value="LlgE_F_G-like_D1"/>
</dbReference>
<keyword evidence="3 4" id="KW-0975">Bacterial flagellum</keyword>
<dbReference type="InterPro" id="IPR037925">
    <property type="entry name" value="FlgE/F/G-like"/>
</dbReference>
<gene>
    <name evidence="8" type="primary">flgG_3</name>
    <name evidence="8" type="ORF">GMJLKIPL_0666</name>
</gene>
<feature type="domain" description="Flagellar hook protein FlgE/F/G-like D1" evidence="7">
    <location>
        <begin position="92"/>
        <end position="156"/>
    </location>
</feature>
<comment type="subunit">
    <text evidence="4">The basal body constitutes a major portion of the flagellar organelle and consists of five rings (E,L,P,S, and M) mounted on a central rod. The rod consists of about 26 subunits of FlgG in the distal portion, and FlgB, FlgC and FlgF are thought to build up the proximal portion of the rod with about 6 subunits each.</text>
</comment>
<feature type="domain" description="Flagellar basal body rod protein N-terminal" evidence="5">
    <location>
        <begin position="13"/>
        <end position="39"/>
    </location>
</feature>
<keyword evidence="8" id="KW-0966">Cell projection</keyword>
<dbReference type="Pfam" id="PF00460">
    <property type="entry name" value="Flg_bb_rod"/>
    <property type="match status" value="1"/>
</dbReference>
<dbReference type="InterPro" id="IPR012836">
    <property type="entry name" value="FlgF"/>
</dbReference>
<evidence type="ECO:0000313" key="8">
    <source>
        <dbReference type="EMBL" id="GJD98755.1"/>
    </source>
</evidence>
<name>A0ABQ4S8H7_9HYPH</name>
<protein>
    <recommendedName>
        <fullName evidence="4">Flagellar basal-body rod protein FlgF</fullName>
    </recommendedName>
</protein>
<evidence type="ECO:0000259" key="5">
    <source>
        <dbReference type="Pfam" id="PF00460"/>
    </source>
</evidence>
<dbReference type="PANTHER" id="PTHR30435:SF19">
    <property type="entry name" value="FLAGELLAR BASAL-BODY ROD PROTEIN FLGG"/>
    <property type="match status" value="1"/>
</dbReference>
<dbReference type="NCBIfam" id="TIGR02490">
    <property type="entry name" value="flgF"/>
    <property type="match status" value="1"/>
</dbReference>
<dbReference type="Pfam" id="PF22692">
    <property type="entry name" value="LlgE_F_G_D1"/>
    <property type="match status" value="1"/>
</dbReference>
<dbReference type="InterPro" id="IPR010930">
    <property type="entry name" value="Flg_bb/hook_C_dom"/>
</dbReference>
<dbReference type="RefSeq" id="WP_238233706.1">
    <property type="nucleotide sequence ID" value="NZ_BPQQ01000007.1"/>
</dbReference>
<proteinExistence type="inferred from homology"/>
<dbReference type="InterPro" id="IPR001444">
    <property type="entry name" value="Flag_bb_rod_N"/>
</dbReference>
<comment type="similarity">
    <text evidence="2 4">Belongs to the flagella basal body rod proteins family.</text>
</comment>
<sequence>MEDLVSETALIKLSRLVALRRELDAVANNVANVETTGFKAKRVRFQEYLAPVERAEITSKPERPVSLVAADAGFTDFSKGAPQVTGSPLDVAIDGDAFFVVQTPAGERYTRNGAFTLDSAGRLVTMAGDPVLTTTGPLALSPQEGEARIGADGVISTRQGPRGRLRLVRFEAPQNLQAHGGNLFRSDQPPRELAAGSVRLFQGALEKSNVQATLEMSRLVEINRAYQLVSSLLKEDGDLDELKRLAEF</sequence>
<evidence type="ECO:0000256" key="1">
    <source>
        <dbReference type="ARBA" id="ARBA00004117"/>
    </source>
</evidence>
<dbReference type="PANTHER" id="PTHR30435">
    <property type="entry name" value="FLAGELLAR PROTEIN"/>
    <property type="match status" value="1"/>
</dbReference>
<evidence type="ECO:0000256" key="2">
    <source>
        <dbReference type="ARBA" id="ARBA00009677"/>
    </source>
</evidence>
<dbReference type="InterPro" id="IPR020013">
    <property type="entry name" value="Flagellar_FlgE/F/G"/>
</dbReference>
<keyword evidence="8" id="KW-0969">Cilium</keyword>
<evidence type="ECO:0000256" key="4">
    <source>
        <dbReference type="RuleBase" id="RU362116"/>
    </source>
</evidence>
<comment type="caution">
    <text evidence="8">The sequence shown here is derived from an EMBL/GenBank/DDBJ whole genome shotgun (WGS) entry which is preliminary data.</text>
</comment>
<dbReference type="NCBIfam" id="TIGR03506">
    <property type="entry name" value="FlgEFG_subfam"/>
    <property type="match status" value="1"/>
</dbReference>
<evidence type="ECO:0000313" key="9">
    <source>
        <dbReference type="Proteomes" id="UP001055153"/>
    </source>
</evidence>
<feature type="domain" description="Flagellar basal-body/hook protein C-terminal" evidence="6">
    <location>
        <begin position="202"/>
        <end position="235"/>
    </location>
</feature>
<accession>A0ABQ4S8H7</accession>
<dbReference type="EMBL" id="BPQQ01000007">
    <property type="protein sequence ID" value="GJD98755.1"/>
    <property type="molecule type" value="Genomic_DNA"/>
</dbReference>
<dbReference type="SUPFAM" id="SSF117143">
    <property type="entry name" value="Flagellar hook protein flgE"/>
    <property type="match status" value="1"/>
</dbReference>
<reference evidence="8" key="1">
    <citation type="journal article" date="2021" name="Front. Microbiol.">
        <title>Comprehensive Comparative Genomics and Phenotyping of Methylobacterium Species.</title>
        <authorList>
            <person name="Alessa O."/>
            <person name="Ogura Y."/>
            <person name="Fujitani Y."/>
            <person name="Takami H."/>
            <person name="Hayashi T."/>
            <person name="Sahin N."/>
            <person name="Tani A."/>
        </authorList>
    </citation>
    <scope>NUCLEOTIDE SEQUENCE</scope>
    <source>
        <strain evidence="8">DSM 17168</strain>
    </source>
</reference>
<keyword evidence="9" id="KW-1185">Reference proteome</keyword>
<reference evidence="8" key="2">
    <citation type="submission" date="2021-08" db="EMBL/GenBank/DDBJ databases">
        <authorList>
            <person name="Tani A."/>
            <person name="Ola A."/>
            <person name="Ogura Y."/>
            <person name="Katsura K."/>
            <person name="Hayashi T."/>
        </authorList>
    </citation>
    <scope>NUCLEOTIDE SEQUENCE</scope>
    <source>
        <strain evidence="8">DSM 17168</strain>
    </source>
</reference>
<dbReference type="Pfam" id="PF06429">
    <property type="entry name" value="Flg_bbr_C"/>
    <property type="match status" value="1"/>
</dbReference>
<dbReference type="InterPro" id="IPR019776">
    <property type="entry name" value="Flagellar_basal_body_rod_CS"/>
</dbReference>
<comment type="subcellular location">
    <subcellularLocation>
        <location evidence="1 4">Bacterial flagellum basal body</location>
    </subcellularLocation>
</comment>
<dbReference type="Proteomes" id="UP001055153">
    <property type="component" value="Unassembled WGS sequence"/>
</dbReference>
<organism evidence="8 9">
    <name type="scientific">Methylobacterium isbiliense</name>
    <dbReference type="NCBI Taxonomy" id="315478"/>
    <lineage>
        <taxon>Bacteria</taxon>
        <taxon>Pseudomonadati</taxon>
        <taxon>Pseudomonadota</taxon>
        <taxon>Alphaproteobacteria</taxon>
        <taxon>Hyphomicrobiales</taxon>
        <taxon>Methylobacteriaceae</taxon>
        <taxon>Methylobacterium</taxon>
    </lineage>
</organism>
<dbReference type="PROSITE" id="PS00588">
    <property type="entry name" value="FLAGELLA_BB_ROD"/>
    <property type="match status" value="1"/>
</dbReference>
<keyword evidence="8" id="KW-0282">Flagellum</keyword>